<organism evidence="3 4">
    <name type="scientific">Corynebacterium humireducens NBRC 106098 = DSM 45392</name>
    <dbReference type="NCBI Taxonomy" id="1223515"/>
    <lineage>
        <taxon>Bacteria</taxon>
        <taxon>Bacillati</taxon>
        <taxon>Actinomycetota</taxon>
        <taxon>Actinomycetes</taxon>
        <taxon>Mycobacteriales</taxon>
        <taxon>Corynebacteriaceae</taxon>
        <taxon>Corynebacterium</taxon>
    </lineage>
</organism>
<feature type="transmembrane region" description="Helical" evidence="2">
    <location>
        <begin position="28"/>
        <end position="47"/>
    </location>
</feature>
<gene>
    <name evidence="3" type="primary">fxsA</name>
    <name evidence="3" type="ORF">B842_06910</name>
</gene>
<dbReference type="InterPro" id="IPR007313">
    <property type="entry name" value="FxsA"/>
</dbReference>
<dbReference type="EMBL" id="CP005286">
    <property type="protein sequence ID" value="AJE33231.1"/>
    <property type="molecule type" value="Genomic_DNA"/>
</dbReference>
<feature type="transmembrane region" description="Helical" evidence="2">
    <location>
        <begin position="68"/>
        <end position="94"/>
    </location>
</feature>
<dbReference type="Pfam" id="PF04186">
    <property type="entry name" value="FxsA"/>
    <property type="match status" value="1"/>
</dbReference>
<dbReference type="GO" id="GO:0016020">
    <property type="term" value="C:membrane"/>
    <property type="evidence" value="ECO:0007669"/>
    <property type="project" value="InterPro"/>
</dbReference>
<keyword evidence="4" id="KW-1185">Reference proteome</keyword>
<dbReference type="PANTHER" id="PTHR35335">
    <property type="entry name" value="UPF0716 PROTEIN FXSA"/>
    <property type="match status" value="1"/>
</dbReference>
<feature type="region of interest" description="Disordered" evidence="1">
    <location>
        <begin position="129"/>
        <end position="174"/>
    </location>
</feature>
<dbReference type="STRING" id="1223515.B842_06910"/>
<reference evidence="3 4" key="1">
    <citation type="submission" date="2013-04" db="EMBL/GenBank/DDBJ databases">
        <title>Complete genome sequence of Corynebacterium humireducens DSM 45392(T), isolated from a wastewater-fed microbial fuel cell.</title>
        <authorList>
            <person name="Ruckert C."/>
            <person name="Albersmeier A."/>
            <person name="Kalinowski J."/>
        </authorList>
    </citation>
    <scope>NUCLEOTIDE SEQUENCE [LARGE SCALE GENOMIC DNA]</scope>
    <source>
        <strain evidence="4">MFC-5</strain>
    </source>
</reference>
<evidence type="ECO:0000256" key="2">
    <source>
        <dbReference type="SAM" id="Phobius"/>
    </source>
</evidence>
<keyword evidence="2" id="KW-0812">Transmembrane</keyword>
<evidence type="ECO:0000256" key="1">
    <source>
        <dbReference type="SAM" id="MobiDB-lite"/>
    </source>
</evidence>
<dbReference type="NCBIfam" id="NF008528">
    <property type="entry name" value="PRK11463.1-2"/>
    <property type="match status" value="1"/>
</dbReference>
<keyword evidence="2" id="KW-1133">Transmembrane helix</keyword>
<name>A0A0B5D374_9CORY</name>
<feature type="compositionally biased region" description="Pro residues" evidence="1">
    <location>
        <begin position="140"/>
        <end position="150"/>
    </location>
</feature>
<evidence type="ECO:0000313" key="4">
    <source>
        <dbReference type="Proteomes" id="UP000031524"/>
    </source>
</evidence>
<sequence>MIFAVFPVLIIEALVFWAAASWLGIGWALFLMFALMAVGVLAAPLEMRRVGALAARQKVTAGRVAGDYGLLTAGAILAGSPGIASSVVGLLLILPPTRAVVRGLLARKLMKSIEDLGVRSFEATQAGRQGTSYGSFTDPAAPPADRPGPTGPAEVIDEAEIEKWTKDIRPEDFK</sequence>
<dbReference type="PANTHER" id="PTHR35335:SF1">
    <property type="entry name" value="UPF0716 PROTEIN FXSA"/>
    <property type="match status" value="1"/>
</dbReference>
<dbReference type="KEGG" id="chm:B842_06910"/>
<keyword evidence="2" id="KW-0472">Membrane</keyword>
<accession>A0A0B5D374</accession>
<protein>
    <submittedName>
        <fullName evidence="3">Phage T7 F exclusion suppressor FxsA</fullName>
    </submittedName>
</protein>
<dbReference type="Proteomes" id="UP000031524">
    <property type="component" value="Chromosome"/>
</dbReference>
<dbReference type="HOGENOM" id="CLU_085083_3_0_11"/>
<dbReference type="AlphaFoldDB" id="A0A0B5D374"/>
<evidence type="ECO:0000313" key="3">
    <source>
        <dbReference type="EMBL" id="AJE33231.1"/>
    </source>
</evidence>
<feature type="compositionally biased region" description="Basic and acidic residues" evidence="1">
    <location>
        <begin position="161"/>
        <end position="174"/>
    </location>
</feature>
<proteinExistence type="predicted"/>